<sequence>MKKIKVEQKFIDFVRLSSDFLTLDNLIVLNKTHRCFAKLTQSLRVLVDLCERDIRNLRLIDKHFPKLRYGIDSKQLDHFESLGHAVGKIVNLVVTSPRKYIKIVKYHYDEEEYERESTILDFPISRLTGVTDLDLSRDKIMTDDNVRKFPLRVLNLENNVNISPEILADFNLTKLNIVNYYNCNRDRASCERVGKALLECTTLQELTIGEMADKNFRSRIISQMTWLQKINIRD</sequence>
<gene>
    <name evidence="1" type="ORF">Hyperionvirus3_139</name>
</gene>
<dbReference type="SUPFAM" id="SSF52047">
    <property type="entry name" value="RNI-like"/>
    <property type="match status" value="1"/>
</dbReference>
<reference evidence="1" key="1">
    <citation type="submission" date="2018-10" db="EMBL/GenBank/DDBJ databases">
        <title>Hidden diversity of soil giant viruses.</title>
        <authorList>
            <person name="Schulz F."/>
            <person name="Alteio L."/>
            <person name="Goudeau D."/>
            <person name="Ryan E.M."/>
            <person name="Malmstrom R.R."/>
            <person name="Blanchard J."/>
            <person name="Woyke T."/>
        </authorList>
    </citation>
    <scope>NUCLEOTIDE SEQUENCE</scope>
    <source>
        <strain evidence="1">HYV1</strain>
    </source>
</reference>
<accession>A0A3G5AAW9</accession>
<organism evidence="1">
    <name type="scientific">Hyperionvirus sp</name>
    <dbReference type="NCBI Taxonomy" id="2487770"/>
    <lineage>
        <taxon>Viruses</taxon>
        <taxon>Varidnaviria</taxon>
        <taxon>Bamfordvirae</taxon>
        <taxon>Nucleocytoviricota</taxon>
        <taxon>Megaviricetes</taxon>
        <taxon>Imitervirales</taxon>
        <taxon>Mimiviridae</taxon>
        <taxon>Klosneuvirinae</taxon>
    </lineage>
</organism>
<protein>
    <submittedName>
        <fullName evidence="1">Uncharacterized protein</fullName>
    </submittedName>
</protein>
<dbReference type="InterPro" id="IPR032675">
    <property type="entry name" value="LRR_dom_sf"/>
</dbReference>
<name>A0A3G5AAW9_9VIRU</name>
<proteinExistence type="predicted"/>
<evidence type="ECO:0000313" key="1">
    <source>
        <dbReference type="EMBL" id="AYV82993.1"/>
    </source>
</evidence>
<dbReference type="EMBL" id="MK072385">
    <property type="protein sequence ID" value="AYV82993.1"/>
    <property type="molecule type" value="Genomic_DNA"/>
</dbReference>
<dbReference type="Gene3D" id="3.80.10.10">
    <property type="entry name" value="Ribonuclease Inhibitor"/>
    <property type="match status" value="1"/>
</dbReference>